<dbReference type="AlphaFoldDB" id="A0A0F9AW54"/>
<organism evidence="1">
    <name type="scientific">marine sediment metagenome</name>
    <dbReference type="NCBI Taxonomy" id="412755"/>
    <lineage>
        <taxon>unclassified sequences</taxon>
        <taxon>metagenomes</taxon>
        <taxon>ecological metagenomes</taxon>
    </lineage>
</organism>
<sequence length="159" mass="16885">MRTHTIIALLLVALGLWGMFGGAPSPGPGPEPHPNPIIPKPSREAARAVEPIATLLAGHSIEARQLAAFYHAAAEVIRRDGDGGKVVKTTADFRTFCQRVVTLRFQATFRNVSGLADAIHGPQGALPKLLKLDVADLDHRKAADALDAVAWACQEASRG</sequence>
<proteinExistence type="predicted"/>
<protein>
    <submittedName>
        <fullName evidence="1">Uncharacterized protein</fullName>
    </submittedName>
</protein>
<reference evidence="1" key="1">
    <citation type="journal article" date="2015" name="Nature">
        <title>Complex archaea that bridge the gap between prokaryotes and eukaryotes.</title>
        <authorList>
            <person name="Spang A."/>
            <person name="Saw J.H."/>
            <person name="Jorgensen S.L."/>
            <person name="Zaremba-Niedzwiedzka K."/>
            <person name="Martijn J."/>
            <person name="Lind A.E."/>
            <person name="van Eijk R."/>
            <person name="Schleper C."/>
            <person name="Guy L."/>
            <person name="Ettema T.J."/>
        </authorList>
    </citation>
    <scope>NUCLEOTIDE SEQUENCE</scope>
</reference>
<comment type="caution">
    <text evidence="1">The sequence shown here is derived from an EMBL/GenBank/DDBJ whole genome shotgun (WGS) entry which is preliminary data.</text>
</comment>
<gene>
    <name evidence="1" type="ORF">LCGC14_2800940</name>
</gene>
<dbReference type="EMBL" id="LAZR01052559">
    <property type="protein sequence ID" value="KKK82684.1"/>
    <property type="molecule type" value="Genomic_DNA"/>
</dbReference>
<evidence type="ECO:0000313" key="1">
    <source>
        <dbReference type="EMBL" id="KKK82684.1"/>
    </source>
</evidence>
<accession>A0A0F9AW54</accession>
<name>A0A0F9AW54_9ZZZZ</name>